<evidence type="ECO:0000256" key="1">
    <source>
        <dbReference type="SAM" id="MobiDB-lite"/>
    </source>
</evidence>
<dbReference type="Proteomes" id="UP001278766">
    <property type="component" value="Unassembled WGS sequence"/>
</dbReference>
<dbReference type="AlphaFoldDB" id="A0AAE0LU14"/>
<dbReference type="EMBL" id="JAUEPN010000003">
    <property type="protein sequence ID" value="KAK3297305.1"/>
    <property type="molecule type" value="Genomic_DNA"/>
</dbReference>
<accession>A0AAE0LU14</accession>
<gene>
    <name evidence="3" type="ORF">B0H64DRAFT_457373</name>
</gene>
<keyword evidence="2" id="KW-1133">Transmembrane helix</keyword>
<dbReference type="GO" id="GO:0046873">
    <property type="term" value="F:metal ion transmembrane transporter activity"/>
    <property type="evidence" value="ECO:0007669"/>
    <property type="project" value="InterPro"/>
</dbReference>
<dbReference type="RefSeq" id="XP_062660819.1">
    <property type="nucleotide sequence ID" value="XM_062807374.1"/>
</dbReference>
<dbReference type="Pfam" id="PF01544">
    <property type="entry name" value="CorA"/>
    <property type="match status" value="1"/>
</dbReference>
<dbReference type="GO" id="GO:0016020">
    <property type="term" value="C:membrane"/>
    <property type="evidence" value="ECO:0007669"/>
    <property type="project" value="InterPro"/>
</dbReference>
<evidence type="ECO:0000256" key="2">
    <source>
        <dbReference type="SAM" id="Phobius"/>
    </source>
</evidence>
<protein>
    <submittedName>
        <fullName evidence="3">Uncharacterized protein</fullName>
    </submittedName>
</protein>
<feature type="region of interest" description="Disordered" evidence="1">
    <location>
        <begin position="58"/>
        <end position="97"/>
    </location>
</feature>
<reference evidence="3" key="1">
    <citation type="journal article" date="2023" name="Mol. Phylogenet. Evol.">
        <title>Genome-scale phylogeny and comparative genomics of the fungal order Sordariales.</title>
        <authorList>
            <person name="Hensen N."/>
            <person name="Bonometti L."/>
            <person name="Westerberg I."/>
            <person name="Brannstrom I.O."/>
            <person name="Guillou S."/>
            <person name="Cros-Aarteil S."/>
            <person name="Calhoun S."/>
            <person name="Haridas S."/>
            <person name="Kuo A."/>
            <person name="Mondo S."/>
            <person name="Pangilinan J."/>
            <person name="Riley R."/>
            <person name="LaButti K."/>
            <person name="Andreopoulos B."/>
            <person name="Lipzen A."/>
            <person name="Chen C."/>
            <person name="Yan M."/>
            <person name="Daum C."/>
            <person name="Ng V."/>
            <person name="Clum A."/>
            <person name="Steindorff A."/>
            <person name="Ohm R.A."/>
            <person name="Martin F."/>
            <person name="Silar P."/>
            <person name="Natvig D.O."/>
            <person name="Lalanne C."/>
            <person name="Gautier V."/>
            <person name="Ament-Velasquez S.L."/>
            <person name="Kruys A."/>
            <person name="Hutchinson M.I."/>
            <person name="Powell A.J."/>
            <person name="Barry K."/>
            <person name="Miller A.N."/>
            <person name="Grigoriev I.V."/>
            <person name="Debuchy R."/>
            <person name="Gladieux P."/>
            <person name="Hiltunen Thoren M."/>
            <person name="Johannesson H."/>
        </authorList>
    </citation>
    <scope>NUCLEOTIDE SEQUENCE</scope>
    <source>
        <strain evidence="3">CBS 168.71</strain>
    </source>
</reference>
<dbReference type="GeneID" id="87844322"/>
<dbReference type="InterPro" id="IPR002523">
    <property type="entry name" value="MgTranspt_CorA/ZnTranspt_ZntB"/>
</dbReference>
<evidence type="ECO:0000313" key="4">
    <source>
        <dbReference type="Proteomes" id="UP001278766"/>
    </source>
</evidence>
<feature type="transmembrane region" description="Helical" evidence="2">
    <location>
        <begin position="573"/>
        <end position="598"/>
    </location>
</feature>
<keyword evidence="2" id="KW-0812">Transmembrane</keyword>
<feature type="transmembrane region" description="Helical" evidence="2">
    <location>
        <begin position="610"/>
        <end position="632"/>
    </location>
</feature>
<sequence length="715" mass="80230">MAGLLSSLRSDDVSSETNIGKANDTADNMVILLQKLVTEVQALNENFTFFSGHRARQSLEQSGPQTIPQEQQQNAQENPPSLGIGISSLTNANQPGHPTQEELAMLECFPTPELLLFILRDLETAIDPCDCKIGGEPVSVLSMAEYPRKTHGTHWTFRNAILVLFTNSAPSAPLRFTLHSPDEQPTPGVLAACRKFVQTQWPSSIVRATWTTFPEPLNSDQDPCPFWGFNGSSLHSTFVYQLSVWLITLGREVMDLKSAAFILSLQVRQQFQAVDGDRLLHYRFLASYLSPWPLAREWLLHLCFLRLTGVPRVIMINFSMRWLCPTEPLPGFVGLSLEREWGLLPKPGNRPAVPVREGRVSLRFVSSLSIPPIFSTVILQDFPVDRSNLGSKLFTSRSHRIRVTGESSISALQLVLGNILEHAWYKGWMCLLDEIDDCVKVRPADILNPNSAENLMLDDSLAHSKLYFQLLHLLRIMPLWIRETKYDLERLRNECNITISSPIPGSDHHSFLGTTELVRQNWDEVLSHFHALENELGRRIDAKTDEIRGLRDGLFNASSLLEAHKATSMNRAIIIFTTVTIFYLPLGFVTAVFSMDLLHETNLANFKSPYAIAMATVSIVTYLVVFGSVLFVDRKKAMPYMIARLRALVPARLASGGSQPSSNMPSEITDAEWERHGQSGPWSGFLAAPVLKPRRRWKWRKGDVKANKPEGNASV</sequence>
<evidence type="ECO:0000313" key="3">
    <source>
        <dbReference type="EMBL" id="KAK3297305.1"/>
    </source>
</evidence>
<feature type="region of interest" description="Disordered" evidence="1">
    <location>
        <begin position="1"/>
        <end position="21"/>
    </location>
</feature>
<reference evidence="3" key="2">
    <citation type="submission" date="2023-06" db="EMBL/GenBank/DDBJ databases">
        <authorList>
            <consortium name="Lawrence Berkeley National Laboratory"/>
            <person name="Haridas S."/>
            <person name="Hensen N."/>
            <person name="Bonometti L."/>
            <person name="Westerberg I."/>
            <person name="Brannstrom I.O."/>
            <person name="Guillou S."/>
            <person name="Cros-Aarteil S."/>
            <person name="Calhoun S."/>
            <person name="Kuo A."/>
            <person name="Mondo S."/>
            <person name="Pangilinan J."/>
            <person name="Riley R."/>
            <person name="Labutti K."/>
            <person name="Andreopoulos B."/>
            <person name="Lipzen A."/>
            <person name="Chen C."/>
            <person name="Yanf M."/>
            <person name="Daum C."/>
            <person name="Ng V."/>
            <person name="Clum A."/>
            <person name="Steindorff A."/>
            <person name="Ohm R."/>
            <person name="Martin F."/>
            <person name="Silar P."/>
            <person name="Natvig D."/>
            <person name="Lalanne C."/>
            <person name="Gautier V."/>
            <person name="Ament-Velasquez S.L."/>
            <person name="Kruys A."/>
            <person name="Hutchinson M.I."/>
            <person name="Powell A.J."/>
            <person name="Barry K."/>
            <person name="Miller A.N."/>
            <person name="Grigoriev I.V."/>
            <person name="Debuchy R."/>
            <person name="Gladieux P."/>
            <person name="Thoren M.H."/>
            <person name="Johannesson H."/>
        </authorList>
    </citation>
    <scope>NUCLEOTIDE SEQUENCE</scope>
    <source>
        <strain evidence="3">CBS 168.71</strain>
    </source>
</reference>
<keyword evidence="2" id="KW-0472">Membrane</keyword>
<proteinExistence type="predicted"/>
<keyword evidence="4" id="KW-1185">Reference proteome</keyword>
<dbReference type="Gene3D" id="1.20.58.340">
    <property type="entry name" value="Magnesium transport protein CorA, transmembrane region"/>
    <property type="match status" value="1"/>
</dbReference>
<name>A0AAE0LU14_9PEZI</name>
<feature type="compositionally biased region" description="Polar residues" evidence="1">
    <location>
        <begin position="87"/>
        <end position="97"/>
    </location>
</feature>
<feature type="compositionally biased region" description="Low complexity" evidence="1">
    <location>
        <begin position="61"/>
        <end position="81"/>
    </location>
</feature>
<comment type="caution">
    <text evidence="3">The sequence shown here is derived from an EMBL/GenBank/DDBJ whole genome shotgun (WGS) entry which is preliminary data.</text>
</comment>
<organism evidence="3 4">
    <name type="scientific">Chaetomium fimeti</name>
    <dbReference type="NCBI Taxonomy" id="1854472"/>
    <lineage>
        <taxon>Eukaryota</taxon>
        <taxon>Fungi</taxon>
        <taxon>Dikarya</taxon>
        <taxon>Ascomycota</taxon>
        <taxon>Pezizomycotina</taxon>
        <taxon>Sordariomycetes</taxon>
        <taxon>Sordariomycetidae</taxon>
        <taxon>Sordariales</taxon>
        <taxon>Chaetomiaceae</taxon>
        <taxon>Chaetomium</taxon>
    </lineage>
</organism>